<feature type="compositionally biased region" description="Basic residues" evidence="1">
    <location>
        <begin position="41"/>
        <end position="52"/>
    </location>
</feature>
<proteinExistence type="predicted"/>
<evidence type="ECO:0000256" key="1">
    <source>
        <dbReference type="SAM" id="MobiDB-lite"/>
    </source>
</evidence>
<keyword evidence="3" id="KW-1185">Reference proteome</keyword>
<dbReference type="EMBL" id="BLPG01000001">
    <property type="protein sequence ID" value="GFJ95471.1"/>
    <property type="molecule type" value="Genomic_DNA"/>
</dbReference>
<gene>
    <name evidence="2" type="ORF">Prum_091130</name>
</gene>
<reference evidence="2 3" key="1">
    <citation type="submission" date="2020-03" db="EMBL/GenBank/DDBJ databases">
        <title>Whole genome shotgun sequence of Phytohabitans rumicis NBRC 108638.</title>
        <authorList>
            <person name="Komaki H."/>
            <person name="Tamura T."/>
        </authorList>
    </citation>
    <scope>NUCLEOTIDE SEQUENCE [LARGE SCALE GENOMIC DNA]</scope>
    <source>
        <strain evidence="2 3">NBRC 108638</strain>
    </source>
</reference>
<comment type="caution">
    <text evidence="2">The sequence shown here is derived from an EMBL/GenBank/DDBJ whole genome shotgun (WGS) entry which is preliminary data.</text>
</comment>
<name>A0A6V8LKK3_9ACTN</name>
<dbReference type="AlphaFoldDB" id="A0A6V8LKK3"/>
<evidence type="ECO:0000313" key="3">
    <source>
        <dbReference type="Proteomes" id="UP000482960"/>
    </source>
</evidence>
<dbReference type="Proteomes" id="UP000482960">
    <property type="component" value="Unassembled WGS sequence"/>
</dbReference>
<accession>A0A6V8LKK3</accession>
<protein>
    <submittedName>
        <fullName evidence="2">Uncharacterized protein</fullName>
    </submittedName>
</protein>
<feature type="region of interest" description="Disordered" evidence="1">
    <location>
        <begin position="1"/>
        <end position="61"/>
    </location>
</feature>
<sequence>MNLLQPAQDGTPKTYNDQDGGDCTDTTPPCRPRSDHPSTVSRRRGRMVHRTGTRNGRDHPADTWDAVQMTADVGGRLTEAELRDLAQLLARYASHDLDQWDNWRIETSHHGPVYVTIANSLHPGWPEEAFTTIWPLPPRLTEDPATGQPDR</sequence>
<reference evidence="2 3" key="2">
    <citation type="submission" date="2020-03" db="EMBL/GenBank/DDBJ databases">
        <authorList>
            <person name="Ichikawa N."/>
            <person name="Kimura A."/>
            <person name="Kitahashi Y."/>
            <person name="Uohara A."/>
        </authorList>
    </citation>
    <scope>NUCLEOTIDE SEQUENCE [LARGE SCALE GENOMIC DNA]</scope>
    <source>
        <strain evidence="2 3">NBRC 108638</strain>
    </source>
</reference>
<organism evidence="2 3">
    <name type="scientific">Phytohabitans rumicis</name>
    <dbReference type="NCBI Taxonomy" id="1076125"/>
    <lineage>
        <taxon>Bacteria</taxon>
        <taxon>Bacillati</taxon>
        <taxon>Actinomycetota</taxon>
        <taxon>Actinomycetes</taxon>
        <taxon>Micromonosporales</taxon>
        <taxon>Micromonosporaceae</taxon>
    </lineage>
</organism>
<evidence type="ECO:0000313" key="2">
    <source>
        <dbReference type="EMBL" id="GFJ95471.1"/>
    </source>
</evidence>